<feature type="non-terminal residue" evidence="4">
    <location>
        <position position="218"/>
    </location>
</feature>
<dbReference type="SUPFAM" id="SSF56655">
    <property type="entry name" value="Carbohydrate phosphatase"/>
    <property type="match status" value="1"/>
</dbReference>
<dbReference type="GO" id="GO:0006020">
    <property type="term" value="P:inositol metabolic process"/>
    <property type="evidence" value="ECO:0007669"/>
    <property type="project" value="TreeGrafter"/>
</dbReference>
<dbReference type="PROSITE" id="PS00629">
    <property type="entry name" value="IMP_1"/>
    <property type="match status" value="1"/>
</dbReference>
<evidence type="ECO:0008006" key="5">
    <source>
        <dbReference type="Google" id="ProtNLM"/>
    </source>
</evidence>
<dbReference type="Pfam" id="PF00459">
    <property type="entry name" value="Inositol_P"/>
    <property type="match status" value="1"/>
</dbReference>
<dbReference type="GO" id="GO:0046872">
    <property type="term" value="F:metal ion binding"/>
    <property type="evidence" value="ECO:0007669"/>
    <property type="project" value="UniProtKB-KW"/>
</dbReference>
<dbReference type="InterPro" id="IPR000760">
    <property type="entry name" value="Inositol_monophosphatase-like"/>
</dbReference>
<dbReference type="EMBL" id="UINC01112844">
    <property type="protein sequence ID" value="SVC82063.1"/>
    <property type="molecule type" value="Genomic_DNA"/>
</dbReference>
<accession>A0A382Q910</accession>
<dbReference type="PANTHER" id="PTHR20854:SF4">
    <property type="entry name" value="INOSITOL-1-MONOPHOSPHATASE-RELATED"/>
    <property type="match status" value="1"/>
</dbReference>
<dbReference type="InterPro" id="IPR020583">
    <property type="entry name" value="Inositol_monoP_metal-BS"/>
</dbReference>
<keyword evidence="3" id="KW-0460">Magnesium</keyword>
<sequence length="218" mass="24045">MEELLELSKSIAAQAGQSLLSGLNQHHKNYFHSVDYPKEIKALADIVLEKEILQVLGLKGLPILSEESGYIPGQQDSKYWFIVDPLDGTFNFVKGLGPSAVSIALWEDQKPIFGVIYNIVDRKLIWGGAGIGAYCDGQPISVSKVSIKNQASICTGFPVRLDLENETVVQSFWRMVRLFAKVRMFGSAAVSLVYVARGVSDVYFEENIMLWDVAAGLA</sequence>
<dbReference type="GO" id="GO:0008934">
    <property type="term" value="F:inositol monophosphate 1-phosphatase activity"/>
    <property type="evidence" value="ECO:0007669"/>
    <property type="project" value="TreeGrafter"/>
</dbReference>
<dbReference type="PRINTS" id="PR00377">
    <property type="entry name" value="IMPHPHTASES"/>
</dbReference>
<keyword evidence="2" id="KW-0378">Hydrolase</keyword>
<dbReference type="AlphaFoldDB" id="A0A382Q910"/>
<dbReference type="Gene3D" id="3.40.190.80">
    <property type="match status" value="1"/>
</dbReference>
<evidence type="ECO:0000256" key="3">
    <source>
        <dbReference type="ARBA" id="ARBA00022842"/>
    </source>
</evidence>
<dbReference type="Gene3D" id="3.30.540.10">
    <property type="entry name" value="Fructose-1,6-Bisphosphatase, subunit A, domain 1"/>
    <property type="match status" value="1"/>
</dbReference>
<evidence type="ECO:0000256" key="2">
    <source>
        <dbReference type="ARBA" id="ARBA00022801"/>
    </source>
</evidence>
<dbReference type="PANTHER" id="PTHR20854">
    <property type="entry name" value="INOSITOL MONOPHOSPHATASE"/>
    <property type="match status" value="1"/>
</dbReference>
<dbReference type="GO" id="GO:0007165">
    <property type="term" value="P:signal transduction"/>
    <property type="evidence" value="ECO:0007669"/>
    <property type="project" value="TreeGrafter"/>
</dbReference>
<gene>
    <name evidence="4" type="ORF">METZ01_LOCUS334917</name>
</gene>
<organism evidence="4">
    <name type="scientific">marine metagenome</name>
    <dbReference type="NCBI Taxonomy" id="408172"/>
    <lineage>
        <taxon>unclassified sequences</taxon>
        <taxon>metagenomes</taxon>
        <taxon>ecological metagenomes</taxon>
    </lineage>
</organism>
<proteinExistence type="predicted"/>
<evidence type="ECO:0000313" key="4">
    <source>
        <dbReference type="EMBL" id="SVC82063.1"/>
    </source>
</evidence>
<evidence type="ECO:0000256" key="1">
    <source>
        <dbReference type="ARBA" id="ARBA00022723"/>
    </source>
</evidence>
<keyword evidence="1" id="KW-0479">Metal-binding</keyword>
<name>A0A382Q910_9ZZZZ</name>
<protein>
    <recommendedName>
        <fullName evidence="5">Inositol monophosphatase</fullName>
    </recommendedName>
</protein>
<reference evidence="4" key="1">
    <citation type="submission" date="2018-05" db="EMBL/GenBank/DDBJ databases">
        <authorList>
            <person name="Lanie J.A."/>
            <person name="Ng W.-L."/>
            <person name="Kazmierczak K.M."/>
            <person name="Andrzejewski T.M."/>
            <person name="Davidsen T.M."/>
            <person name="Wayne K.J."/>
            <person name="Tettelin H."/>
            <person name="Glass J.I."/>
            <person name="Rusch D."/>
            <person name="Podicherti R."/>
            <person name="Tsui H.-C.T."/>
            <person name="Winkler M.E."/>
        </authorList>
    </citation>
    <scope>NUCLEOTIDE SEQUENCE</scope>
</reference>